<dbReference type="UniPathway" id="UPA00053">
    <property type="reaction ID" value="UER00088"/>
</dbReference>
<dbReference type="EC" id="2.7.1.71" evidence="7"/>
<feature type="binding site" evidence="7">
    <location>
        <position position="138"/>
    </location>
    <ligand>
        <name>substrate</name>
    </ligand>
</feature>
<keyword evidence="7" id="KW-0963">Cytoplasm</keyword>
<comment type="subunit">
    <text evidence="7">Monomer.</text>
</comment>
<feature type="binding site" evidence="7">
    <location>
        <position position="38"/>
    </location>
    <ligand>
        <name>substrate</name>
    </ligand>
</feature>
<keyword evidence="3 7" id="KW-0547">Nucleotide-binding</keyword>
<dbReference type="GO" id="GO:0000287">
    <property type="term" value="F:magnesium ion binding"/>
    <property type="evidence" value="ECO:0007669"/>
    <property type="project" value="UniProtKB-UniRule"/>
</dbReference>
<comment type="similarity">
    <text evidence="7">Belongs to the shikimate kinase family.</text>
</comment>
<dbReference type="PANTHER" id="PTHR21087">
    <property type="entry name" value="SHIKIMATE KINASE"/>
    <property type="match status" value="1"/>
</dbReference>
<comment type="cofactor">
    <cofactor evidence="7">
        <name>Mg(2+)</name>
        <dbReference type="ChEBI" id="CHEBI:18420"/>
    </cofactor>
    <text evidence="7">Binds 1 Mg(2+) ion per subunit.</text>
</comment>
<dbReference type="Proteomes" id="UP000226525">
    <property type="component" value="Unassembled WGS sequence"/>
</dbReference>
<keyword evidence="7" id="KW-0460">Magnesium</keyword>
<protein>
    <recommendedName>
        <fullName evidence="7">Shikimate kinase</fullName>
        <shortName evidence="7">SK</shortName>
        <ecNumber evidence="7">2.7.1.71</ecNumber>
    </recommendedName>
</protein>
<dbReference type="SUPFAM" id="SSF52540">
    <property type="entry name" value="P-loop containing nucleoside triphosphate hydrolases"/>
    <property type="match status" value="1"/>
</dbReference>
<dbReference type="AlphaFoldDB" id="A0A2D6YMU5"/>
<feature type="binding site" evidence="7">
    <location>
        <position position="126"/>
    </location>
    <ligand>
        <name>ATP</name>
        <dbReference type="ChEBI" id="CHEBI:30616"/>
    </ligand>
</feature>
<dbReference type="GO" id="GO:0005524">
    <property type="term" value="F:ATP binding"/>
    <property type="evidence" value="ECO:0007669"/>
    <property type="project" value="UniProtKB-UniRule"/>
</dbReference>
<dbReference type="InterPro" id="IPR027417">
    <property type="entry name" value="P-loop_NTPase"/>
</dbReference>
<dbReference type="GO" id="GO:0008652">
    <property type="term" value="P:amino acid biosynthetic process"/>
    <property type="evidence" value="ECO:0007669"/>
    <property type="project" value="UniProtKB-KW"/>
</dbReference>
<evidence type="ECO:0000256" key="4">
    <source>
        <dbReference type="ARBA" id="ARBA00022777"/>
    </source>
</evidence>
<comment type="caution">
    <text evidence="8">The sequence shown here is derived from an EMBL/GenBank/DDBJ whole genome shotgun (WGS) entry which is preliminary data.</text>
</comment>
<comment type="caution">
    <text evidence="7">Lacks conserved residue(s) required for the propagation of feature annotation.</text>
</comment>
<keyword evidence="1 7" id="KW-0028">Amino-acid biosynthesis</keyword>
<reference evidence="9" key="1">
    <citation type="submission" date="2017-09" db="EMBL/GenBank/DDBJ databases">
        <title>The Reconstruction of 2,631 Draft Metagenome-Assembled Genomes from the Global Oceans.</title>
        <authorList>
            <person name="Tully B.J."/>
            <person name="Graham E.D."/>
            <person name="Heidelberg J.F."/>
        </authorList>
    </citation>
    <scope>NUCLEOTIDE SEQUENCE [LARGE SCALE GENOMIC DNA]</scope>
</reference>
<evidence type="ECO:0000256" key="1">
    <source>
        <dbReference type="ARBA" id="ARBA00022605"/>
    </source>
</evidence>
<dbReference type="HAMAP" id="MF_00109">
    <property type="entry name" value="Shikimate_kinase"/>
    <property type="match status" value="1"/>
</dbReference>
<keyword evidence="5 7" id="KW-0067">ATP-binding</keyword>
<keyword evidence="6 7" id="KW-0057">Aromatic amino acid biosynthesis</keyword>
<dbReference type="GO" id="GO:0005829">
    <property type="term" value="C:cytosol"/>
    <property type="evidence" value="ECO:0007669"/>
    <property type="project" value="TreeGrafter"/>
</dbReference>
<dbReference type="EMBL" id="NZEX01000168">
    <property type="protein sequence ID" value="MAH64521.1"/>
    <property type="molecule type" value="Genomic_DNA"/>
</dbReference>
<comment type="pathway">
    <text evidence="7">Metabolic intermediate biosynthesis; chorismate biosynthesis; chorismate from D-erythrose 4-phosphate and phosphoenolpyruvate: step 5/7.</text>
</comment>
<evidence type="ECO:0000256" key="6">
    <source>
        <dbReference type="ARBA" id="ARBA00023141"/>
    </source>
</evidence>
<dbReference type="PRINTS" id="PR01100">
    <property type="entry name" value="SHIKIMTKNASE"/>
</dbReference>
<comment type="catalytic activity">
    <reaction evidence="7">
        <text>shikimate + ATP = 3-phosphoshikimate + ADP + H(+)</text>
        <dbReference type="Rhea" id="RHEA:13121"/>
        <dbReference type="ChEBI" id="CHEBI:15378"/>
        <dbReference type="ChEBI" id="CHEBI:30616"/>
        <dbReference type="ChEBI" id="CHEBI:36208"/>
        <dbReference type="ChEBI" id="CHEBI:145989"/>
        <dbReference type="ChEBI" id="CHEBI:456216"/>
        <dbReference type="EC" id="2.7.1.71"/>
    </reaction>
</comment>
<evidence type="ECO:0000256" key="3">
    <source>
        <dbReference type="ARBA" id="ARBA00022741"/>
    </source>
</evidence>
<gene>
    <name evidence="7" type="primary">aroK</name>
    <name evidence="8" type="ORF">CMN54_13985</name>
</gene>
<sequence length="169" mass="18959">MKERLHKNVILLGMPGSGKSTLGKLLAEKLGWHLVDTDLLMEATHDRPLQDIFDLLGYEGFCVEEETTLLQLDGERQIISTGGSAVYSESAMSHLGSLGLRIFLNLPLEDVLSRVNNFEKRGIVCRPGQDLAALFKERHPLYLRHADQVIETVGMSIEKQVHQLQQLLN</sequence>
<dbReference type="CDD" id="cd00464">
    <property type="entry name" value="SK"/>
    <property type="match status" value="1"/>
</dbReference>
<dbReference type="PANTHER" id="PTHR21087:SF16">
    <property type="entry name" value="SHIKIMATE KINASE 1, CHLOROPLASTIC"/>
    <property type="match status" value="1"/>
</dbReference>
<feature type="binding site" evidence="7">
    <location>
        <position position="83"/>
    </location>
    <ligand>
        <name>substrate</name>
    </ligand>
</feature>
<dbReference type="Pfam" id="PF01202">
    <property type="entry name" value="SKI"/>
    <property type="match status" value="1"/>
</dbReference>
<dbReference type="GO" id="GO:0009073">
    <property type="term" value="P:aromatic amino acid family biosynthetic process"/>
    <property type="evidence" value="ECO:0007669"/>
    <property type="project" value="UniProtKB-KW"/>
</dbReference>
<dbReference type="InterPro" id="IPR031322">
    <property type="entry name" value="Shikimate/glucono_kinase"/>
</dbReference>
<feature type="binding site" evidence="7">
    <location>
        <begin position="16"/>
        <end position="21"/>
    </location>
    <ligand>
        <name>ATP</name>
        <dbReference type="ChEBI" id="CHEBI:30616"/>
    </ligand>
</feature>
<dbReference type="GO" id="GO:0009423">
    <property type="term" value="P:chorismate biosynthetic process"/>
    <property type="evidence" value="ECO:0007669"/>
    <property type="project" value="UniProtKB-UniRule"/>
</dbReference>
<evidence type="ECO:0000313" key="8">
    <source>
        <dbReference type="EMBL" id="MAH64521.1"/>
    </source>
</evidence>
<dbReference type="Gene3D" id="3.40.50.300">
    <property type="entry name" value="P-loop containing nucleotide triphosphate hydrolases"/>
    <property type="match status" value="1"/>
</dbReference>
<evidence type="ECO:0000256" key="7">
    <source>
        <dbReference type="HAMAP-Rule" id="MF_00109"/>
    </source>
</evidence>
<organism evidence="8 9">
    <name type="scientific">SAR324 cluster bacterium</name>
    <dbReference type="NCBI Taxonomy" id="2024889"/>
    <lineage>
        <taxon>Bacteria</taxon>
        <taxon>Deltaproteobacteria</taxon>
        <taxon>SAR324 cluster</taxon>
    </lineage>
</organism>
<dbReference type="GO" id="GO:0004765">
    <property type="term" value="F:shikimate kinase activity"/>
    <property type="evidence" value="ECO:0007669"/>
    <property type="project" value="UniProtKB-UniRule"/>
</dbReference>
<evidence type="ECO:0000256" key="5">
    <source>
        <dbReference type="ARBA" id="ARBA00022840"/>
    </source>
</evidence>
<keyword evidence="2 7" id="KW-0808">Transferase</keyword>
<accession>A0A2D6YMU5</accession>
<name>A0A2D6YMU5_9DELT</name>
<evidence type="ECO:0000256" key="2">
    <source>
        <dbReference type="ARBA" id="ARBA00022679"/>
    </source>
</evidence>
<proteinExistence type="inferred from homology"/>
<evidence type="ECO:0000313" key="9">
    <source>
        <dbReference type="Proteomes" id="UP000226525"/>
    </source>
</evidence>
<keyword evidence="7" id="KW-0479">Metal-binding</keyword>
<feature type="binding site" evidence="7">
    <location>
        <position position="20"/>
    </location>
    <ligand>
        <name>Mg(2+)</name>
        <dbReference type="ChEBI" id="CHEBI:18420"/>
    </ligand>
</feature>
<comment type="subcellular location">
    <subcellularLocation>
        <location evidence="7">Cytoplasm</location>
    </subcellularLocation>
</comment>
<dbReference type="InterPro" id="IPR000623">
    <property type="entry name" value="Shikimate_kinase/TSH1"/>
</dbReference>
<comment type="function">
    <text evidence="7">Catalyzes the specific phosphorylation of the 3-hydroxyl group of shikimic acid using ATP as a cosubstrate.</text>
</comment>
<keyword evidence="4 7" id="KW-0418">Kinase</keyword>